<organism evidence="2 3">
    <name type="scientific">Streblomastix strix</name>
    <dbReference type="NCBI Taxonomy" id="222440"/>
    <lineage>
        <taxon>Eukaryota</taxon>
        <taxon>Metamonada</taxon>
        <taxon>Preaxostyla</taxon>
        <taxon>Oxymonadida</taxon>
        <taxon>Streblomastigidae</taxon>
        <taxon>Streblomastix</taxon>
    </lineage>
</organism>
<dbReference type="EMBL" id="SNRW01016453">
    <property type="protein sequence ID" value="KAA6369353.1"/>
    <property type="molecule type" value="Genomic_DNA"/>
</dbReference>
<dbReference type="Proteomes" id="UP000324800">
    <property type="component" value="Unassembled WGS sequence"/>
</dbReference>
<comment type="caution">
    <text evidence="2">The sequence shown here is derived from an EMBL/GenBank/DDBJ whole genome shotgun (WGS) entry which is preliminary data.</text>
</comment>
<feature type="compositionally biased region" description="Polar residues" evidence="1">
    <location>
        <begin position="96"/>
        <end position="127"/>
    </location>
</feature>
<protein>
    <submittedName>
        <fullName evidence="2">Uncharacterized protein</fullName>
    </submittedName>
</protein>
<name>A0A5J4UGJ5_9EUKA</name>
<reference evidence="2 3" key="1">
    <citation type="submission" date="2019-03" db="EMBL/GenBank/DDBJ databases">
        <title>Single cell metagenomics reveals metabolic interactions within the superorganism composed of flagellate Streblomastix strix and complex community of Bacteroidetes bacteria on its surface.</title>
        <authorList>
            <person name="Treitli S.C."/>
            <person name="Kolisko M."/>
            <person name="Husnik F."/>
            <person name="Keeling P."/>
            <person name="Hampl V."/>
        </authorList>
    </citation>
    <scope>NUCLEOTIDE SEQUENCE [LARGE SCALE GENOMIC DNA]</scope>
    <source>
        <strain evidence="2">ST1C</strain>
    </source>
</reference>
<proteinExistence type="predicted"/>
<evidence type="ECO:0000313" key="2">
    <source>
        <dbReference type="EMBL" id="KAA6369353.1"/>
    </source>
</evidence>
<dbReference type="AlphaFoldDB" id="A0A5J4UGJ5"/>
<sequence>MQRQLQALPQIEGAHPVQVNTLLTRFVGFTGELDQELNNPTAQKVIDLTRSKPKIIPPEWAQDHARKSISKIPVNVRIIAVLIFLSILRTTNTIPDLTNPIPSHSTTESVSTNDESTVNTNKQTPTTKQRKYERLTGHDSINSSNISSFNTNSRMIEME</sequence>
<gene>
    <name evidence="2" type="ORF">EZS28_035120</name>
</gene>
<feature type="compositionally biased region" description="Low complexity" evidence="1">
    <location>
        <begin position="140"/>
        <end position="153"/>
    </location>
</feature>
<accession>A0A5J4UGJ5</accession>
<evidence type="ECO:0000256" key="1">
    <source>
        <dbReference type="SAM" id="MobiDB-lite"/>
    </source>
</evidence>
<feature type="region of interest" description="Disordered" evidence="1">
    <location>
        <begin position="96"/>
        <end position="159"/>
    </location>
</feature>
<evidence type="ECO:0000313" key="3">
    <source>
        <dbReference type="Proteomes" id="UP000324800"/>
    </source>
</evidence>